<keyword evidence="1" id="KW-0472">Membrane</keyword>
<evidence type="ECO:0000313" key="2">
    <source>
        <dbReference type="EMBL" id="NCD70506.1"/>
    </source>
</evidence>
<keyword evidence="1" id="KW-0812">Transmembrane</keyword>
<feature type="transmembrane region" description="Helical" evidence="1">
    <location>
        <begin position="39"/>
        <end position="56"/>
    </location>
</feature>
<organism evidence="2 3">
    <name type="scientific">Mucilaginibacter agri</name>
    <dbReference type="NCBI Taxonomy" id="2695265"/>
    <lineage>
        <taxon>Bacteria</taxon>
        <taxon>Pseudomonadati</taxon>
        <taxon>Bacteroidota</taxon>
        <taxon>Sphingobacteriia</taxon>
        <taxon>Sphingobacteriales</taxon>
        <taxon>Sphingobacteriaceae</taxon>
        <taxon>Mucilaginibacter</taxon>
    </lineage>
</organism>
<dbReference type="AlphaFoldDB" id="A0A965ZIY6"/>
<reference evidence="2" key="1">
    <citation type="submission" date="2020-01" db="EMBL/GenBank/DDBJ databases">
        <authorList>
            <person name="Seo Y.L."/>
        </authorList>
    </citation>
    <scope>NUCLEOTIDE SEQUENCE</scope>
    <source>
        <strain evidence="2">R11</strain>
    </source>
</reference>
<feature type="transmembrane region" description="Helical" evidence="1">
    <location>
        <begin position="68"/>
        <end position="86"/>
    </location>
</feature>
<name>A0A965ZIY6_9SPHI</name>
<proteinExistence type="predicted"/>
<reference evidence="2" key="2">
    <citation type="submission" date="2020-10" db="EMBL/GenBank/DDBJ databases">
        <title>Mucilaginibacter sp. nov., isolated from soil.</title>
        <authorList>
            <person name="Jeon C.O."/>
        </authorList>
    </citation>
    <scope>NUCLEOTIDE SEQUENCE</scope>
    <source>
        <strain evidence="2">R11</strain>
    </source>
</reference>
<dbReference type="EMBL" id="WWEO01000043">
    <property type="protein sequence ID" value="NCD70506.1"/>
    <property type="molecule type" value="Genomic_DNA"/>
</dbReference>
<keyword evidence="1" id="KW-1133">Transmembrane helix</keyword>
<evidence type="ECO:0000256" key="1">
    <source>
        <dbReference type="SAM" id="Phobius"/>
    </source>
</evidence>
<protein>
    <submittedName>
        <fullName evidence="2">Uncharacterized protein</fullName>
    </submittedName>
</protein>
<gene>
    <name evidence="2" type="ORF">GSY63_14150</name>
</gene>
<keyword evidence="3" id="KW-1185">Reference proteome</keyword>
<accession>A0A965ZIY6</accession>
<comment type="caution">
    <text evidence="2">The sequence shown here is derived from an EMBL/GenBank/DDBJ whole genome shotgun (WGS) entry which is preliminary data.</text>
</comment>
<dbReference type="Proteomes" id="UP000638732">
    <property type="component" value="Unassembled WGS sequence"/>
</dbReference>
<evidence type="ECO:0000313" key="3">
    <source>
        <dbReference type="Proteomes" id="UP000638732"/>
    </source>
</evidence>
<sequence>MNRKAWQLLGLYLFLLGVIAFFNHSPAFKSGPCSPNLDFLSSFLFGPLAMVLLVVSINSFRTKRMGKVNILINLIALLGWGSFLIYNSI</sequence>